<comment type="caution">
    <text evidence="3">The sequence shown here is derived from an EMBL/GenBank/DDBJ whole genome shotgun (WGS) entry which is preliminary data.</text>
</comment>
<dbReference type="EMBL" id="JBCLYO010000006">
    <property type="protein sequence ID" value="KAL0087848.1"/>
    <property type="molecule type" value="Genomic_DNA"/>
</dbReference>
<dbReference type="InterPro" id="IPR001202">
    <property type="entry name" value="WW_dom"/>
</dbReference>
<feature type="domain" description="WW" evidence="2">
    <location>
        <begin position="28"/>
        <end position="62"/>
    </location>
</feature>
<feature type="non-terminal residue" evidence="3">
    <location>
        <position position="1"/>
    </location>
</feature>
<name>A0ABR3B278_PHYBL</name>
<feature type="non-terminal residue" evidence="3">
    <location>
        <position position="231"/>
    </location>
</feature>
<evidence type="ECO:0000256" key="1">
    <source>
        <dbReference type="SAM" id="MobiDB-lite"/>
    </source>
</evidence>
<dbReference type="Gene3D" id="2.20.70.10">
    <property type="match status" value="1"/>
</dbReference>
<evidence type="ECO:0000313" key="3">
    <source>
        <dbReference type="EMBL" id="KAL0087848.1"/>
    </source>
</evidence>
<dbReference type="PROSITE" id="PS50020">
    <property type="entry name" value="WW_DOMAIN_2"/>
    <property type="match status" value="1"/>
</dbReference>
<reference evidence="3 4" key="1">
    <citation type="submission" date="2024-04" db="EMBL/GenBank/DDBJ databases">
        <title>Symmetric and asymmetric DNA N6-adenine methylation regulates different biological responses in Mucorales.</title>
        <authorList>
            <consortium name="Lawrence Berkeley National Laboratory"/>
            <person name="Lax C."/>
            <person name="Mondo S.J."/>
            <person name="Osorio-Concepcion M."/>
            <person name="Muszewska A."/>
            <person name="Corrochano-Luque M."/>
            <person name="Gutierrez G."/>
            <person name="Riley R."/>
            <person name="Lipzen A."/>
            <person name="Guo J."/>
            <person name="Hundley H."/>
            <person name="Amirebrahimi M."/>
            <person name="Ng V."/>
            <person name="Lorenzo-Gutierrez D."/>
            <person name="Binder U."/>
            <person name="Yang J."/>
            <person name="Song Y."/>
            <person name="Canovas D."/>
            <person name="Navarro E."/>
            <person name="Freitag M."/>
            <person name="Gabaldon T."/>
            <person name="Grigoriev I.V."/>
            <person name="Corrochano L.M."/>
            <person name="Nicolas F.E."/>
            <person name="Garre V."/>
        </authorList>
    </citation>
    <scope>NUCLEOTIDE SEQUENCE [LARGE SCALE GENOMIC DNA]</scope>
    <source>
        <strain evidence="3 4">L51</strain>
    </source>
</reference>
<feature type="region of interest" description="Disordered" evidence="1">
    <location>
        <begin position="195"/>
        <end position="231"/>
    </location>
</feature>
<dbReference type="InterPro" id="IPR036020">
    <property type="entry name" value="WW_dom_sf"/>
</dbReference>
<feature type="region of interest" description="Disordered" evidence="1">
    <location>
        <begin position="1"/>
        <end position="26"/>
    </location>
</feature>
<sequence>KHEIKQEKKETKGKGTDKAEKKIHPSKADIAKAWTAAWDQNSQSYYWWNTLTYETTWENPLGDGSKADSEQTEDYSLYYYGYPAVESSQTATRPDHVSDNPLDSLLDKIDTQVRSTFDDTVEQSPAEKTQTPYSSYFGTEDQYKFQAVFNAKTGKFQTSEEVERLHPDRMTIESRAKRQMQYYFDVDAYMDERNRERAAGAGQKRPLTKKDLDRFKKAKMEKKMKRARDWL</sequence>
<proteinExistence type="predicted"/>
<accession>A0ABR3B278</accession>
<evidence type="ECO:0000313" key="4">
    <source>
        <dbReference type="Proteomes" id="UP001448207"/>
    </source>
</evidence>
<dbReference type="Proteomes" id="UP001448207">
    <property type="component" value="Unassembled WGS sequence"/>
</dbReference>
<dbReference type="SUPFAM" id="SSF51045">
    <property type="entry name" value="WW domain"/>
    <property type="match status" value="1"/>
</dbReference>
<organism evidence="3 4">
    <name type="scientific">Phycomyces blakesleeanus</name>
    <dbReference type="NCBI Taxonomy" id="4837"/>
    <lineage>
        <taxon>Eukaryota</taxon>
        <taxon>Fungi</taxon>
        <taxon>Fungi incertae sedis</taxon>
        <taxon>Mucoromycota</taxon>
        <taxon>Mucoromycotina</taxon>
        <taxon>Mucoromycetes</taxon>
        <taxon>Mucorales</taxon>
        <taxon>Phycomycetaceae</taxon>
        <taxon>Phycomyces</taxon>
    </lineage>
</organism>
<keyword evidence="4" id="KW-1185">Reference proteome</keyword>
<dbReference type="PROSITE" id="PS01159">
    <property type="entry name" value="WW_DOMAIN_1"/>
    <property type="match status" value="1"/>
</dbReference>
<feature type="compositionally biased region" description="Basic residues" evidence="1">
    <location>
        <begin position="216"/>
        <end position="231"/>
    </location>
</feature>
<gene>
    <name evidence="3" type="ORF">J3Q64DRAFT_1619031</name>
</gene>
<protein>
    <recommendedName>
        <fullName evidence="2">WW domain-containing protein</fullName>
    </recommendedName>
</protein>
<evidence type="ECO:0000259" key="2">
    <source>
        <dbReference type="PROSITE" id="PS50020"/>
    </source>
</evidence>